<dbReference type="GO" id="GO:0071973">
    <property type="term" value="P:bacterial-type flagellum-dependent cell motility"/>
    <property type="evidence" value="ECO:0007669"/>
    <property type="project" value="InterPro"/>
</dbReference>
<dbReference type="InterPro" id="IPR001444">
    <property type="entry name" value="Flag_bb_rod_N"/>
</dbReference>
<organism evidence="9 10">
    <name type="scientific">Allosphingosinicella deserti</name>
    <dbReference type="NCBI Taxonomy" id="2116704"/>
    <lineage>
        <taxon>Bacteria</taxon>
        <taxon>Pseudomonadati</taxon>
        <taxon>Pseudomonadota</taxon>
        <taxon>Alphaproteobacteria</taxon>
        <taxon>Sphingomonadales</taxon>
        <taxon>Sphingomonadaceae</taxon>
        <taxon>Allosphingosinicella</taxon>
    </lineage>
</organism>
<reference evidence="9 10" key="1">
    <citation type="submission" date="2018-03" db="EMBL/GenBank/DDBJ databases">
        <title>The draft genome of Sphingosinicella sp. GL-C-18.</title>
        <authorList>
            <person name="Liu L."/>
            <person name="Li L."/>
            <person name="Liang L."/>
            <person name="Zhang X."/>
            <person name="Wang T."/>
        </authorList>
    </citation>
    <scope>NUCLEOTIDE SEQUENCE [LARGE SCALE GENOMIC DNA]</scope>
    <source>
        <strain evidence="9 10">GL-C-18</strain>
    </source>
</reference>
<dbReference type="EMBL" id="PXYI01000010">
    <property type="protein sequence ID" value="PSJ37160.1"/>
    <property type="molecule type" value="Genomic_DNA"/>
</dbReference>
<keyword evidence="9" id="KW-0969">Cilium</keyword>
<keyword evidence="9" id="KW-0966">Cell projection</keyword>
<evidence type="ECO:0000256" key="7">
    <source>
        <dbReference type="SAM" id="MobiDB-lite"/>
    </source>
</evidence>
<keyword evidence="10" id="KW-1185">Reference proteome</keyword>
<accession>A0A2P7QGU2</accession>
<evidence type="ECO:0000313" key="10">
    <source>
        <dbReference type="Proteomes" id="UP000241167"/>
    </source>
</evidence>
<dbReference type="RefSeq" id="WP_106515603.1">
    <property type="nucleotide sequence ID" value="NZ_PXYI01000010.1"/>
</dbReference>
<evidence type="ECO:0000256" key="5">
    <source>
        <dbReference type="ARBA" id="ARBA00024934"/>
    </source>
</evidence>
<dbReference type="OrthoDB" id="9788334at2"/>
<dbReference type="AlphaFoldDB" id="A0A2P7QGU2"/>
<sequence>MGGTPNLFQGIERAMQHLSGRQKVISQNIANSETAGFKAREVEAPDFSDLLAVQQGGPRVARPRISITSGMAALGASQPRGGSGVVLDPDTMETKPDGNNVTLEEQLLKMGEMQADFTALTNLYRKQLGLLKVATGSR</sequence>
<dbReference type="Pfam" id="PF00460">
    <property type="entry name" value="Flg_bb_rod"/>
    <property type="match status" value="1"/>
</dbReference>
<evidence type="ECO:0000256" key="1">
    <source>
        <dbReference type="ARBA" id="ARBA00004117"/>
    </source>
</evidence>
<keyword evidence="4 6" id="KW-0975">Bacterial flagellum</keyword>
<gene>
    <name evidence="9" type="ORF">C7I55_23695</name>
</gene>
<dbReference type="GO" id="GO:0030694">
    <property type="term" value="C:bacterial-type flagellum basal body, rod"/>
    <property type="evidence" value="ECO:0007669"/>
    <property type="project" value="InterPro"/>
</dbReference>
<evidence type="ECO:0000256" key="2">
    <source>
        <dbReference type="ARBA" id="ARBA00009677"/>
    </source>
</evidence>
<dbReference type="Proteomes" id="UP000241167">
    <property type="component" value="Unassembled WGS sequence"/>
</dbReference>
<proteinExistence type="inferred from homology"/>
<dbReference type="InterPro" id="IPR006300">
    <property type="entry name" value="FlgB"/>
</dbReference>
<name>A0A2P7QGU2_9SPHN</name>
<feature type="region of interest" description="Disordered" evidence="7">
    <location>
        <begin position="74"/>
        <end position="98"/>
    </location>
</feature>
<keyword evidence="9" id="KW-0282">Flagellum</keyword>
<evidence type="ECO:0000256" key="4">
    <source>
        <dbReference type="ARBA" id="ARBA00023143"/>
    </source>
</evidence>
<evidence type="ECO:0000256" key="6">
    <source>
        <dbReference type="PIRNR" id="PIRNR002889"/>
    </source>
</evidence>
<evidence type="ECO:0000259" key="8">
    <source>
        <dbReference type="Pfam" id="PF00460"/>
    </source>
</evidence>
<comment type="subunit">
    <text evidence="6">The basal body constitutes a major portion of the flagellar organelle and consists of a number of rings mounted on a central rod.</text>
</comment>
<comment type="caution">
    <text evidence="9">The sequence shown here is derived from an EMBL/GenBank/DDBJ whole genome shotgun (WGS) entry which is preliminary data.</text>
</comment>
<evidence type="ECO:0000256" key="3">
    <source>
        <dbReference type="ARBA" id="ARBA00014376"/>
    </source>
</evidence>
<comment type="subcellular location">
    <subcellularLocation>
        <location evidence="1 6">Bacterial flagellum basal body</location>
    </subcellularLocation>
</comment>
<comment type="function">
    <text evidence="5 6">Structural component of flagellum, the bacterial motility apparatus. Part of the rod structure of flagellar basal body.</text>
</comment>
<evidence type="ECO:0000313" key="9">
    <source>
        <dbReference type="EMBL" id="PSJ37160.1"/>
    </source>
</evidence>
<comment type="similarity">
    <text evidence="2 6">Belongs to the flagella basal body rod proteins family.</text>
</comment>
<dbReference type="PIRSF" id="PIRSF002889">
    <property type="entry name" value="Rod_FlgB"/>
    <property type="match status" value="1"/>
</dbReference>
<protein>
    <recommendedName>
        <fullName evidence="3 6">Flagellar basal body rod protein FlgB</fullName>
    </recommendedName>
</protein>
<feature type="domain" description="Flagellar basal body rod protein N-terminal" evidence="8">
    <location>
        <begin position="13"/>
        <end position="38"/>
    </location>
</feature>